<dbReference type="Proteomes" id="UP000430692">
    <property type="component" value="Unassembled WGS sequence"/>
</dbReference>
<name>A0A6I4VV15_9BACL</name>
<dbReference type="AlphaFoldDB" id="A0A6I4VV15"/>
<keyword evidence="2" id="KW-1185">Reference proteome</keyword>
<gene>
    <name evidence="1" type="ORF">GSM42_01020</name>
</gene>
<accession>A0A6I4VV15</accession>
<sequence length="89" mass="10701">MEMFRNLIILEDDDFDSDLKQKKINTPDDEQLVIRWYEVLPVQCHIGPPNQKILDVYRLVKDGKKWREFLAKRLRPCESAKHSRIMRCS</sequence>
<evidence type="ECO:0000313" key="1">
    <source>
        <dbReference type="EMBL" id="MXQ52354.1"/>
    </source>
</evidence>
<protein>
    <submittedName>
        <fullName evidence="1">Uncharacterized protein</fullName>
    </submittedName>
</protein>
<dbReference type="RefSeq" id="WP_160799387.1">
    <property type="nucleotide sequence ID" value="NZ_WUUL01000001.1"/>
</dbReference>
<proteinExistence type="predicted"/>
<dbReference type="EMBL" id="WUUL01000001">
    <property type="protein sequence ID" value="MXQ52354.1"/>
    <property type="molecule type" value="Genomic_DNA"/>
</dbReference>
<evidence type="ECO:0000313" key="2">
    <source>
        <dbReference type="Proteomes" id="UP000430692"/>
    </source>
</evidence>
<comment type="caution">
    <text evidence="1">The sequence shown here is derived from an EMBL/GenBank/DDBJ whole genome shotgun (WGS) entry which is preliminary data.</text>
</comment>
<organism evidence="1 2">
    <name type="scientific">Shimazuella alba</name>
    <dbReference type="NCBI Taxonomy" id="2690964"/>
    <lineage>
        <taxon>Bacteria</taxon>
        <taxon>Bacillati</taxon>
        <taxon>Bacillota</taxon>
        <taxon>Bacilli</taxon>
        <taxon>Bacillales</taxon>
        <taxon>Thermoactinomycetaceae</taxon>
        <taxon>Shimazuella</taxon>
    </lineage>
</organism>
<reference evidence="1 2" key="1">
    <citation type="submission" date="2019-12" db="EMBL/GenBank/DDBJ databases">
        <title>Whole-genome analyses of novel actinobacteria.</title>
        <authorList>
            <person name="Sahin N."/>
            <person name="Saygin H."/>
        </authorList>
    </citation>
    <scope>NUCLEOTIDE SEQUENCE [LARGE SCALE GENOMIC DNA]</scope>
    <source>
        <strain evidence="1 2">KC615</strain>
    </source>
</reference>